<evidence type="ECO:0000259" key="1">
    <source>
        <dbReference type="PROSITE" id="PS50290"/>
    </source>
</evidence>
<dbReference type="GO" id="GO:0031932">
    <property type="term" value="C:TORC2 complex"/>
    <property type="evidence" value="ECO:0007669"/>
    <property type="project" value="TreeGrafter"/>
</dbReference>
<dbReference type="GO" id="GO:0031931">
    <property type="term" value="C:TORC1 complex"/>
    <property type="evidence" value="ECO:0007669"/>
    <property type="project" value="TreeGrafter"/>
</dbReference>
<proteinExistence type="predicted"/>
<dbReference type="Gene3D" id="1.10.1070.11">
    <property type="entry name" value="Phosphatidylinositol 3-/4-kinase, catalytic domain"/>
    <property type="match status" value="1"/>
</dbReference>
<dbReference type="GO" id="GO:0031929">
    <property type="term" value="P:TOR signaling"/>
    <property type="evidence" value="ECO:0007669"/>
    <property type="project" value="TreeGrafter"/>
</dbReference>
<dbReference type="PROSITE" id="PS50290">
    <property type="entry name" value="PI3_4_KINASE_3"/>
    <property type="match status" value="1"/>
</dbReference>
<dbReference type="GO" id="GO:0004674">
    <property type="term" value="F:protein serine/threonine kinase activity"/>
    <property type="evidence" value="ECO:0007669"/>
    <property type="project" value="TreeGrafter"/>
</dbReference>
<dbReference type="VEuPathDB" id="VectorBase:AMAM022447"/>
<accession>A0A182T9N4</accession>
<dbReference type="GO" id="GO:0016242">
    <property type="term" value="P:negative regulation of macroautophagy"/>
    <property type="evidence" value="ECO:0007669"/>
    <property type="project" value="TreeGrafter"/>
</dbReference>
<dbReference type="GO" id="GO:0005737">
    <property type="term" value="C:cytoplasm"/>
    <property type="evidence" value="ECO:0007669"/>
    <property type="project" value="TreeGrafter"/>
</dbReference>
<protein>
    <recommendedName>
        <fullName evidence="1">PI3K/PI4K catalytic domain-containing protein</fullName>
    </recommendedName>
</protein>
<dbReference type="AlphaFoldDB" id="A0A182T9N4"/>
<sequence>MNNRLSEYAWSLGGVGCPFVGKETIKGTFRLACEHVLKSLKKGRETLLTLLEAFVYDPLVDWAIGEEIGSGLPMTATDITVSTAAAASNAPGIGQGASRYISQAKQQLDREVTRDTLAVRFAECRNDWYQNRDDLLQHLLCLQKLLRDVREVQSELVASERLRTSLSQQLQLIGEVEYLDTAFSSHPLASLTHRLSMRSRLQEVCANLRDQLGQQAQLFAQQLNDYDHYRHEKQDEQQWEMLRYELTDVPELVQPDDDTQHLLVAFLPKDDPGYVQYAFARTELSELQRRAAPVVDRIVQLLEQYGVRLPTDSLLDHPLHRYASWYKQLADSNQEPAAALETAALIIREHEKSRKLHVAAHSKQKEEEQNQTDQFVARLERIMVLNRALLDAERAIVDGAVVPMHTVSNVASHLLEECSKQGLIVDSPLERCLQRTVAEYQLLQQVYEMLIPLQNGYQSREEASDRELQLSEQFEQLVLNIEHWLRQGQWDNGTIGEAAEIGRMLVDSWTELMAEGVSEDVVLVFDDLLKTTSMPWIETSPGKLTE</sequence>
<reference evidence="2" key="2">
    <citation type="submission" date="2020-05" db="UniProtKB">
        <authorList>
            <consortium name="EnsemblMetazoa"/>
        </authorList>
    </citation>
    <scope>IDENTIFICATION</scope>
    <source>
        <strain evidence="2">maculatus3</strain>
    </source>
</reference>
<dbReference type="InterPro" id="IPR000403">
    <property type="entry name" value="PI3/4_kinase_cat_dom"/>
</dbReference>
<dbReference type="PANTHER" id="PTHR11139">
    <property type="entry name" value="ATAXIA TELANGIECTASIA MUTATED ATM -RELATED"/>
    <property type="match status" value="1"/>
</dbReference>
<keyword evidence="3" id="KW-1185">Reference proteome</keyword>
<dbReference type="GO" id="GO:0005634">
    <property type="term" value="C:nucleus"/>
    <property type="evidence" value="ECO:0007669"/>
    <property type="project" value="TreeGrafter"/>
</dbReference>
<dbReference type="Proteomes" id="UP000075901">
    <property type="component" value="Unassembled WGS sequence"/>
</dbReference>
<reference evidence="3" key="1">
    <citation type="submission" date="2013-09" db="EMBL/GenBank/DDBJ databases">
        <title>The Genome Sequence of Anopheles maculatus species B.</title>
        <authorList>
            <consortium name="The Broad Institute Genomics Platform"/>
            <person name="Neafsey D.E."/>
            <person name="Besansky N."/>
            <person name="Howell P."/>
            <person name="Walton C."/>
            <person name="Young S.K."/>
            <person name="Zeng Q."/>
            <person name="Gargeya S."/>
            <person name="Fitzgerald M."/>
            <person name="Haas B."/>
            <person name="Abouelleil A."/>
            <person name="Allen A.W."/>
            <person name="Alvarado L."/>
            <person name="Arachchi H.M."/>
            <person name="Berlin A.M."/>
            <person name="Chapman S.B."/>
            <person name="Gainer-Dewar J."/>
            <person name="Goldberg J."/>
            <person name="Griggs A."/>
            <person name="Gujja S."/>
            <person name="Hansen M."/>
            <person name="Howarth C."/>
            <person name="Imamovic A."/>
            <person name="Ireland A."/>
            <person name="Larimer J."/>
            <person name="McCowan C."/>
            <person name="Murphy C."/>
            <person name="Pearson M."/>
            <person name="Poon T.W."/>
            <person name="Priest M."/>
            <person name="Roberts A."/>
            <person name="Saif S."/>
            <person name="Shea T."/>
            <person name="Sisk P."/>
            <person name="Sykes S."/>
            <person name="Wortman J."/>
            <person name="Nusbaum C."/>
            <person name="Birren B."/>
        </authorList>
    </citation>
    <scope>NUCLEOTIDE SEQUENCE [LARGE SCALE GENOMIC DNA]</scope>
    <source>
        <strain evidence="3">maculatus3</strain>
    </source>
</reference>
<dbReference type="EnsemblMetazoa" id="AMAM022447-RA">
    <property type="protein sequence ID" value="AMAM022447-PA"/>
    <property type="gene ID" value="AMAM022447"/>
</dbReference>
<evidence type="ECO:0000313" key="3">
    <source>
        <dbReference type="Proteomes" id="UP000075901"/>
    </source>
</evidence>
<dbReference type="InterPro" id="IPR011009">
    <property type="entry name" value="Kinase-like_dom_sf"/>
</dbReference>
<dbReference type="PANTHER" id="PTHR11139:SF119">
    <property type="entry name" value="SERINE_THREONINE-PROTEIN KINASE SMG1"/>
    <property type="match status" value="1"/>
</dbReference>
<evidence type="ECO:0000313" key="2">
    <source>
        <dbReference type="EnsemblMetazoa" id="AMAM022447-PA"/>
    </source>
</evidence>
<dbReference type="InterPro" id="IPR050517">
    <property type="entry name" value="DDR_Repair_Kinase"/>
</dbReference>
<dbReference type="SUPFAM" id="SSF56112">
    <property type="entry name" value="Protein kinase-like (PK-like)"/>
    <property type="match status" value="1"/>
</dbReference>
<organism evidence="2 3">
    <name type="scientific">Anopheles maculatus</name>
    <dbReference type="NCBI Taxonomy" id="74869"/>
    <lineage>
        <taxon>Eukaryota</taxon>
        <taxon>Metazoa</taxon>
        <taxon>Ecdysozoa</taxon>
        <taxon>Arthropoda</taxon>
        <taxon>Hexapoda</taxon>
        <taxon>Insecta</taxon>
        <taxon>Pterygota</taxon>
        <taxon>Neoptera</taxon>
        <taxon>Endopterygota</taxon>
        <taxon>Diptera</taxon>
        <taxon>Nematocera</taxon>
        <taxon>Culicoidea</taxon>
        <taxon>Culicidae</taxon>
        <taxon>Anophelinae</taxon>
        <taxon>Anopheles</taxon>
        <taxon>Anopheles maculatus group</taxon>
    </lineage>
</organism>
<dbReference type="InterPro" id="IPR036940">
    <property type="entry name" value="PI3/4_kinase_cat_sf"/>
</dbReference>
<name>A0A182T9N4_9DIPT</name>
<feature type="domain" description="PI3K/PI4K catalytic" evidence="1">
    <location>
        <begin position="1"/>
        <end position="102"/>
    </location>
</feature>